<dbReference type="Pfam" id="PF25093">
    <property type="entry name" value="DUF7807"/>
    <property type="match status" value="1"/>
</dbReference>
<keyword evidence="3" id="KW-1185">Reference proteome</keyword>
<keyword evidence="1" id="KW-0812">Transmembrane</keyword>
<name>A0AAV5VT96_9BILA</name>
<feature type="transmembrane region" description="Helical" evidence="1">
    <location>
        <begin position="79"/>
        <end position="101"/>
    </location>
</feature>
<reference evidence="2" key="1">
    <citation type="submission" date="2023-10" db="EMBL/GenBank/DDBJ databases">
        <title>Genome assembly of Pristionchus species.</title>
        <authorList>
            <person name="Yoshida K."/>
            <person name="Sommer R.J."/>
        </authorList>
    </citation>
    <scope>NUCLEOTIDE SEQUENCE</scope>
    <source>
        <strain evidence="2">RS5133</strain>
    </source>
</reference>
<dbReference type="AlphaFoldDB" id="A0AAV5VT96"/>
<evidence type="ECO:0000313" key="2">
    <source>
        <dbReference type="EMBL" id="GMT22730.1"/>
    </source>
</evidence>
<dbReference type="EMBL" id="BTSY01000004">
    <property type="protein sequence ID" value="GMT22730.1"/>
    <property type="molecule type" value="Genomic_DNA"/>
</dbReference>
<keyword evidence="1" id="KW-0472">Membrane</keyword>
<feature type="transmembrane region" description="Helical" evidence="1">
    <location>
        <begin position="12"/>
        <end position="35"/>
    </location>
</feature>
<dbReference type="Proteomes" id="UP001432322">
    <property type="component" value="Unassembled WGS sequence"/>
</dbReference>
<feature type="non-terminal residue" evidence="2">
    <location>
        <position position="112"/>
    </location>
</feature>
<feature type="transmembrane region" description="Helical" evidence="1">
    <location>
        <begin position="47"/>
        <end position="67"/>
    </location>
</feature>
<dbReference type="InterPro" id="IPR056709">
    <property type="entry name" value="DUF7807"/>
</dbReference>
<dbReference type="PANTHER" id="PTHR34851">
    <property type="entry name" value="PROTEIN CBG05235-RELATED"/>
    <property type="match status" value="1"/>
</dbReference>
<gene>
    <name evidence="2" type="ORF">PFISCL1PPCAC_14027</name>
</gene>
<protein>
    <submittedName>
        <fullName evidence="2">Uncharacterized protein</fullName>
    </submittedName>
</protein>
<sequence length="112" mass="12538">MTRRCCCGSLRVTTGAQILAVLLIVRALATMISAIFQVNKYETATRIGMEVQAVFELIAAILVLIACHQRLAKLIMPMMVYTFLSLIGVSIFFILCVYGLFDQHSIVPNWIR</sequence>
<evidence type="ECO:0000313" key="3">
    <source>
        <dbReference type="Proteomes" id="UP001432322"/>
    </source>
</evidence>
<organism evidence="2 3">
    <name type="scientific">Pristionchus fissidentatus</name>
    <dbReference type="NCBI Taxonomy" id="1538716"/>
    <lineage>
        <taxon>Eukaryota</taxon>
        <taxon>Metazoa</taxon>
        <taxon>Ecdysozoa</taxon>
        <taxon>Nematoda</taxon>
        <taxon>Chromadorea</taxon>
        <taxon>Rhabditida</taxon>
        <taxon>Rhabditina</taxon>
        <taxon>Diplogasteromorpha</taxon>
        <taxon>Diplogasteroidea</taxon>
        <taxon>Neodiplogasteridae</taxon>
        <taxon>Pristionchus</taxon>
    </lineage>
</organism>
<dbReference type="PANTHER" id="PTHR34851:SF5">
    <property type="entry name" value="MARVEL DOMAIN-CONTAINING PROTEIN"/>
    <property type="match status" value="1"/>
</dbReference>
<accession>A0AAV5VT96</accession>
<keyword evidence="1" id="KW-1133">Transmembrane helix</keyword>
<evidence type="ECO:0000256" key="1">
    <source>
        <dbReference type="SAM" id="Phobius"/>
    </source>
</evidence>
<proteinExistence type="predicted"/>
<comment type="caution">
    <text evidence="2">The sequence shown here is derived from an EMBL/GenBank/DDBJ whole genome shotgun (WGS) entry which is preliminary data.</text>
</comment>